<organism evidence="4 5">
    <name type="scientific">Pyrolobus fumarii (strain DSM 11204 / 1A)</name>
    <dbReference type="NCBI Taxonomy" id="694429"/>
    <lineage>
        <taxon>Archaea</taxon>
        <taxon>Thermoproteota</taxon>
        <taxon>Thermoprotei</taxon>
        <taxon>Desulfurococcales</taxon>
        <taxon>Pyrodictiaceae</taxon>
        <taxon>Pyrolobus</taxon>
    </lineage>
</organism>
<dbReference type="HOGENOM" id="CLU_1105242_0_0_2"/>
<dbReference type="EMBL" id="CP002838">
    <property type="protein sequence ID" value="AEM38436.1"/>
    <property type="molecule type" value="Genomic_DNA"/>
</dbReference>
<dbReference type="InParanoid" id="G0EGY6"/>
<dbReference type="InterPro" id="IPR000644">
    <property type="entry name" value="CBS_dom"/>
</dbReference>
<evidence type="ECO:0000313" key="4">
    <source>
        <dbReference type="EMBL" id="AEM38436.1"/>
    </source>
</evidence>
<dbReference type="eggNOG" id="arCOG00600">
    <property type="taxonomic scope" value="Archaea"/>
</dbReference>
<dbReference type="Proteomes" id="UP000001037">
    <property type="component" value="Chromosome"/>
</dbReference>
<gene>
    <name evidence="4" type="ordered locus">Pyrfu_0566</name>
</gene>
<dbReference type="SMART" id="SM00116">
    <property type="entry name" value="CBS"/>
    <property type="match status" value="4"/>
</dbReference>
<dbReference type="STRING" id="694429.Pyrfu_0566"/>
<dbReference type="Pfam" id="PF00571">
    <property type="entry name" value="CBS"/>
    <property type="match status" value="4"/>
</dbReference>
<accession>G0EGY6</accession>
<evidence type="ECO:0000313" key="5">
    <source>
        <dbReference type="Proteomes" id="UP000001037"/>
    </source>
</evidence>
<dbReference type="InterPro" id="IPR051257">
    <property type="entry name" value="Diverse_CBS-Domain"/>
</dbReference>
<feature type="domain" description="CBS" evidence="3">
    <location>
        <begin position="1"/>
        <end position="53"/>
    </location>
</feature>
<evidence type="ECO:0000256" key="1">
    <source>
        <dbReference type="ARBA" id="ARBA00023122"/>
    </source>
</evidence>
<protein>
    <submittedName>
        <fullName evidence="4">Putative signal transduction protein with CBS domains</fullName>
    </submittedName>
</protein>
<dbReference type="SUPFAM" id="SSF54631">
    <property type="entry name" value="CBS-domain pair"/>
    <property type="match status" value="3"/>
</dbReference>
<dbReference type="PANTHER" id="PTHR43080:SF2">
    <property type="entry name" value="CBS DOMAIN-CONTAINING PROTEIN"/>
    <property type="match status" value="1"/>
</dbReference>
<dbReference type="PROSITE" id="PS51371">
    <property type="entry name" value="CBS"/>
    <property type="match status" value="4"/>
</dbReference>
<feature type="domain" description="CBS" evidence="3">
    <location>
        <begin position="200"/>
        <end position="251"/>
    </location>
</feature>
<dbReference type="RefSeq" id="WP_014026113.1">
    <property type="nucleotide sequence ID" value="NC_015931.1"/>
</dbReference>
<dbReference type="InterPro" id="IPR046342">
    <property type="entry name" value="CBS_dom_sf"/>
</dbReference>
<dbReference type="AlphaFoldDB" id="G0EGY6"/>
<dbReference type="Gene3D" id="3.90.1280.20">
    <property type="match status" value="1"/>
</dbReference>
<name>G0EGY6_PYRF1</name>
<reference evidence="4 5" key="1">
    <citation type="journal article" date="2011" name="Stand. Genomic Sci.">
        <title>Complete genome sequence of the hyperthermophilic chemolithoautotroph Pyrolobus fumarii type strain (1A).</title>
        <authorList>
            <person name="Anderson I."/>
            <person name="Goker M."/>
            <person name="Nolan M."/>
            <person name="Lucas S."/>
            <person name="Hammon N."/>
            <person name="Deshpande S."/>
            <person name="Cheng J.F."/>
            <person name="Tapia R."/>
            <person name="Han C."/>
            <person name="Goodwin L."/>
            <person name="Pitluck S."/>
            <person name="Huntemann M."/>
            <person name="Liolios K."/>
            <person name="Ivanova N."/>
            <person name="Pagani I."/>
            <person name="Mavromatis K."/>
            <person name="Ovchinikova G."/>
            <person name="Pati A."/>
            <person name="Chen A."/>
            <person name="Palaniappan K."/>
            <person name="Land M."/>
            <person name="Hauser L."/>
            <person name="Brambilla E.M."/>
            <person name="Huber H."/>
            <person name="Yasawong M."/>
            <person name="Rohde M."/>
            <person name="Spring S."/>
            <person name="Abt B."/>
            <person name="Sikorski J."/>
            <person name="Wirth R."/>
            <person name="Detter J.C."/>
            <person name="Woyke T."/>
            <person name="Bristow J."/>
            <person name="Eisen J.A."/>
            <person name="Markowitz V."/>
            <person name="Hugenholtz P."/>
            <person name="Kyrpides N.C."/>
            <person name="Klenk H.P."/>
            <person name="Lapidus A."/>
        </authorList>
    </citation>
    <scope>NUCLEOTIDE SEQUENCE [LARGE SCALE GENOMIC DNA]</scope>
    <source>
        <strain evidence="5">DSM 11204 / 1A</strain>
    </source>
</reference>
<keyword evidence="1 2" id="KW-0129">CBS domain</keyword>
<feature type="domain" description="CBS" evidence="3">
    <location>
        <begin position="137"/>
        <end position="195"/>
    </location>
</feature>
<dbReference type="KEGG" id="pfm:Pyrfu_0566"/>
<evidence type="ECO:0000259" key="3">
    <source>
        <dbReference type="PROSITE" id="PS51371"/>
    </source>
</evidence>
<feature type="domain" description="CBS" evidence="3">
    <location>
        <begin position="75"/>
        <end position="132"/>
    </location>
</feature>
<dbReference type="GeneID" id="25394825"/>
<evidence type="ECO:0000256" key="2">
    <source>
        <dbReference type="PROSITE-ProRule" id="PRU00703"/>
    </source>
</evidence>
<dbReference type="Gene3D" id="3.10.580.10">
    <property type="entry name" value="CBS-domain"/>
    <property type="match status" value="2"/>
</dbReference>
<sequence>MLPAVEADARIADAIRVMREYGLYHVLVTSGERVEGILSVVDAARSFMEKLEAAGDVERVDAVRRFFEERVSRLATRPVIVVEEGVSMRDAARIMHSHRIGCLPVVKDDVVTRAICEPDVVRALVEEGRRDPVYRHATRRLVYVEYEATIMEALGVIVEGGFRRLPVLARGALAGITTVHMLMEALVANPKMLYEQVGRVMKPAVTVDLWTPVYKAAEEVLRSNVGAVILVEGGTLAGIFTERDAVRVYAG</sequence>
<proteinExistence type="predicted"/>
<keyword evidence="5" id="KW-1185">Reference proteome</keyword>
<dbReference type="PANTHER" id="PTHR43080">
    <property type="entry name" value="CBS DOMAIN-CONTAINING PROTEIN CBSX3, MITOCHONDRIAL"/>
    <property type="match status" value="1"/>
</dbReference>